<dbReference type="InterPro" id="IPR052336">
    <property type="entry name" value="MlaD_Phospholipid_Transporter"/>
</dbReference>
<evidence type="ECO:0000313" key="6">
    <source>
        <dbReference type="Proteomes" id="UP001501821"/>
    </source>
</evidence>
<evidence type="ECO:0000313" key="5">
    <source>
        <dbReference type="EMBL" id="GAA3805034.1"/>
    </source>
</evidence>
<feature type="transmembrane region" description="Helical" evidence="2">
    <location>
        <begin position="25"/>
        <end position="48"/>
    </location>
</feature>
<keyword evidence="2" id="KW-1133">Transmembrane helix</keyword>
<proteinExistence type="predicted"/>
<reference evidence="6" key="1">
    <citation type="journal article" date="2019" name="Int. J. Syst. Evol. Microbiol.">
        <title>The Global Catalogue of Microorganisms (GCM) 10K type strain sequencing project: providing services to taxonomists for standard genome sequencing and annotation.</title>
        <authorList>
            <consortium name="The Broad Institute Genomics Platform"/>
            <consortium name="The Broad Institute Genome Sequencing Center for Infectious Disease"/>
            <person name="Wu L."/>
            <person name="Ma J."/>
        </authorList>
    </citation>
    <scope>NUCLEOTIDE SEQUENCE [LARGE SCALE GENOMIC DNA]</scope>
    <source>
        <strain evidence="6">JCM 16953</strain>
    </source>
</reference>
<dbReference type="EMBL" id="BAABAH010000001">
    <property type="protein sequence ID" value="GAA3805034.1"/>
    <property type="molecule type" value="Genomic_DNA"/>
</dbReference>
<dbReference type="Pfam" id="PF11887">
    <property type="entry name" value="Mce4_CUP1"/>
    <property type="match status" value="1"/>
</dbReference>
<dbReference type="Pfam" id="PF02470">
    <property type="entry name" value="MlaD"/>
    <property type="match status" value="1"/>
</dbReference>
<dbReference type="Proteomes" id="UP001501821">
    <property type="component" value="Unassembled WGS sequence"/>
</dbReference>
<keyword evidence="2" id="KW-0472">Membrane</keyword>
<evidence type="ECO:0000259" key="3">
    <source>
        <dbReference type="Pfam" id="PF02470"/>
    </source>
</evidence>
<evidence type="ECO:0000256" key="1">
    <source>
        <dbReference type="SAM" id="MobiDB-lite"/>
    </source>
</evidence>
<dbReference type="InterPro" id="IPR005693">
    <property type="entry name" value="Mce"/>
</dbReference>
<feature type="region of interest" description="Disordered" evidence="1">
    <location>
        <begin position="393"/>
        <end position="413"/>
    </location>
</feature>
<dbReference type="InterPro" id="IPR024516">
    <property type="entry name" value="Mce_C"/>
</dbReference>
<keyword evidence="6" id="KW-1185">Reference proteome</keyword>
<dbReference type="InterPro" id="IPR003399">
    <property type="entry name" value="Mce/MlaD"/>
</dbReference>
<dbReference type="RefSeq" id="WP_344772240.1">
    <property type="nucleotide sequence ID" value="NZ_BAABAH010000001.1"/>
</dbReference>
<feature type="domain" description="Mammalian cell entry C-terminal" evidence="4">
    <location>
        <begin position="139"/>
        <end position="351"/>
    </location>
</feature>
<name>A0ABP7HZ79_9ACTN</name>
<dbReference type="PANTHER" id="PTHR33371">
    <property type="entry name" value="INTERMEMBRANE PHOSPHOLIPID TRANSPORT SYSTEM BINDING PROTEIN MLAD-RELATED"/>
    <property type="match status" value="1"/>
</dbReference>
<comment type="caution">
    <text evidence="5">The sequence shown here is derived from an EMBL/GenBank/DDBJ whole genome shotgun (WGS) entry which is preliminary data.</text>
</comment>
<keyword evidence="2" id="KW-0812">Transmembrane</keyword>
<dbReference type="PANTHER" id="PTHR33371:SF19">
    <property type="entry name" value="MCE-FAMILY PROTEIN MCE4A"/>
    <property type="match status" value="1"/>
</dbReference>
<sequence>MTRPSPYTDEAPGGGLLARLYTRTWLNVLGVVAIAGVAGLLALSVLVYNHAFSDPAHVRLEVERAGSQLSKGADVKVEGIVVGRVDRIETAPGGNGATLDLAIDRGYLHLIPANTTAKVLPKTIFGEKYVDLGLPAEPSAARLADGDVLEPDRTSVSIETSTVLNNLQPLLDAVSPADLDSTLSSIATAVQGRGALLGRTIHDSRRFTQGIRPVVPQVVDDAGLLAAVGDSYYRSIDPILRSLTQSGTTARTLTRQQQDLHDILTSVRGLSDVARGFVDMVGDTAVKVVTVSRPVLQTLARYSPEIACFIRGVVKAKDRLEAVFADGPYLKARLFVSVSRGVYEPGIDAPKDLDLSAYGPYCPITPRNGQGTVPWPPIPKELDRIRGIGNASPLNSLDGIPGTPTGGSGEGTSDLLQMLLGGALG</sequence>
<accession>A0ABP7HZ79</accession>
<dbReference type="NCBIfam" id="TIGR00996">
    <property type="entry name" value="Mtu_fam_mce"/>
    <property type="match status" value="1"/>
</dbReference>
<evidence type="ECO:0000259" key="4">
    <source>
        <dbReference type="Pfam" id="PF11887"/>
    </source>
</evidence>
<organism evidence="5 6">
    <name type="scientific">Nocardioides panacisoli</name>
    <dbReference type="NCBI Taxonomy" id="627624"/>
    <lineage>
        <taxon>Bacteria</taxon>
        <taxon>Bacillati</taxon>
        <taxon>Actinomycetota</taxon>
        <taxon>Actinomycetes</taxon>
        <taxon>Propionibacteriales</taxon>
        <taxon>Nocardioidaceae</taxon>
        <taxon>Nocardioides</taxon>
    </lineage>
</organism>
<protein>
    <submittedName>
        <fullName evidence="5">MCE family protein</fullName>
    </submittedName>
</protein>
<feature type="domain" description="Mce/MlaD" evidence="3">
    <location>
        <begin position="57"/>
        <end position="132"/>
    </location>
</feature>
<gene>
    <name evidence="5" type="ORF">GCM10022242_05320</name>
</gene>
<evidence type="ECO:0000256" key="2">
    <source>
        <dbReference type="SAM" id="Phobius"/>
    </source>
</evidence>